<comment type="caution">
    <text evidence="3">The sequence shown here is derived from an EMBL/GenBank/DDBJ whole genome shotgun (WGS) entry which is preliminary data.</text>
</comment>
<reference evidence="3 4" key="1">
    <citation type="submission" date="2016-12" db="EMBL/GenBank/DDBJ databases">
        <title>The draft genome sequence of Actinophytocola sp. 11-183.</title>
        <authorList>
            <person name="Wang W."/>
            <person name="Yuan L."/>
        </authorList>
    </citation>
    <scope>NUCLEOTIDE SEQUENCE [LARGE SCALE GENOMIC DNA]</scope>
    <source>
        <strain evidence="3 4">11-183</strain>
    </source>
</reference>
<feature type="transmembrane region" description="Helical" evidence="2">
    <location>
        <begin position="52"/>
        <end position="79"/>
    </location>
</feature>
<keyword evidence="2" id="KW-0472">Membrane</keyword>
<evidence type="ECO:0000256" key="1">
    <source>
        <dbReference type="SAM" id="MobiDB-lite"/>
    </source>
</evidence>
<keyword evidence="2" id="KW-0812">Transmembrane</keyword>
<sequence>MSTKPQDAQHRPLSEVDKLRVEARSAAEVRALQTHPDVVALRVEKVRKQVDALIWVGLLLGLLFTMANVQTFAAAGAAAWSLPWIAAWLLDPMVSLVLIAVLLAEQVTARWQVEMRTRGTGPWVKRTKVFAFAATYTMNTWEAWADLHLAGIVLHSVPPAMVYLAAETGPILRDRLTEAVLHAAKLTDTDNGGHGALPPVDLPIVPLDLDTETTAPSRQRSRKPAKARKASRRVSRAEYLERARAAYRPGTMVTPAWVREAVPGISRGTSQVVANELRTELDNQHTVTTVATAPEATDPTDSAAASVDGRAA</sequence>
<feature type="transmembrane region" description="Helical" evidence="2">
    <location>
        <begin position="85"/>
        <end position="104"/>
    </location>
</feature>
<keyword evidence="2" id="KW-1133">Transmembrane helix</keyword>
<proteinExistence type="predicted"/>
<protein>
    <recommendedName>
        <fullName evidence="5">DUF2637 domain-containing protein</fullName>
    </recommendedName>
</protein>
<dbReference type="STRING" id="1912961.BU204_19310"/>
<dbReference type="AlphaFoldDB" id="A0A1Q8CNE1"/>
<feature type="compositionally biased region" description="Basic residues" evidence="1">
    <location>
        <begin position="219"/>
        <end position="234"/>
    </location>
</feature>
<keyword evidence="4" id="KW-1185">Reference proteome</keyword>
<dbReference type="RefSeq" id="WP_075127112.1">
    <property type="nucleotide sequence ID" value="NZ_MSIE01000035.1"/>
</dbReference>
<gene>
    <name evidence="3" type="ORF">BU204_19310</name>
</gene>
<dbReference type="Proteomes" id="UP000185596">
    <property type="component" value="Unassembled WGS sequence"/>
</dbReference>
<feature type="region of interest" description="Disordered" evidence="1">
    <location>
        <begin position="212"/>
        <end position="234"/>
    </location>
</feature>
<organism evidence="3 4">
    <name type="scientific">Actinophytocola xanthii</name>
    <dbReference type="NCBI Taxonomy" id="1912961"/>
    <lineage>
        <taxon>Bacteria</taxon>
        <taxon>Bacillati</taxon>
        <taxon>Actinomycetota</taxon>
        <taxon>Actinomycetes</taxon>
        <taxon>Pseudonocardiales</taxon>
        <taxon>Pseudonocardiaceae</taxon>
    </lineage>
</organism>
<feature type="region of interest" description="Disordered" evidence="1">
    <location>
        <begin position="284"/>
        <end position="312"/>
    </location>
</feature>
<dbReference type="EMBL" id="MSIE01000035">
    <property type="protein sequence ID" value="OLF15869.1"/>
    <property type="molecule type" value="Genomic_DNA"/>
</dbReference>
<evidence type="ECO:0008006" key="5">
    <source>
        <dbReference type="Google" id="ProtNLM"/>
    </source>
</evidence>
<accession>A0A1Q8CNE1</accession>
<evidence type="ECO:0000313" key="3">
    <source>
        <dbReference type="EMBL" id="OLF15869.1"/>
    </source>
</evidence>
<evidence type="ECO:0000313" key="4">
    <source>
        <dbReference type="Proteomes" id="UP000185596"/>
    </source>
</evidence>
<feature type="compositionally biased region" description="Low complexity" evidence="1">
    <location>
        <begin position="286"/>
        <end position="312"/>
    </location>
</feature>
<evidence type="ECO:0000256" key="2">
    <source>
        <dbReference type="SAM" id="Phobius"/>
    </source>
</evidence>
<name>A0A1Q8CNE1_9PSEU</name>